<feature type="non-terminal residue" evidence="1">
    <location>
        <position position="1"/>
    </location>
</feature>
<proteinExistence type="predicted"/>
<reference evidence="1 2" key="1">
    <citation type="submission" date="2014-04" db="EMBL/GenBank/DDBJ databases">
        <title>Genome evolution of avian class.</title>
        <authorList>
            <person name="Zhang G."/>
            <person name="Li C."/>
        </authorList>
    </citation>
    <scope>NUCLEOTIDE SEQUENCE [LARGE SCALE GENOMIC DNA]</scope>
    <source>
        <strain evidence="1">BGI_N325</strain>
    </source>
</reference>
<gene>
    <name evidence="1" type="ORF">N325_01295</name>
</gene>
<sequence length="35" mass="4041">PVQIVRCLVEQGIVLPHKLPPDQQGTWLLHHHFFG</sequence>
<dbReference type="EMBL" id="KK542911">
    <property type="protein sequence ID" value="KFP31405.1"/>
    <property type="molecule type" value="Genomic_DNA"/>
</dbReference>
<organism evidence="1 2">
    <name type="scientific">Colius striatus</name>
    <name type="common">Speckled mousebird</name>
    <dbReference type="NCBI Taxonomy" id="57412"/>
    <lineage>
        <taxon>Eukaryota</taxon>
        <taxon>Metazoa</taxon>
        <taxon>Chordata</taxon>
        <taxon>Craniata</taxon>
        <taxon>Vertebrata</taxon>
        <taxon>Euteleostomi</taxon>
        <taxon>Archelosauria</taxon>
        <taxon>Archosauria</taxon>
        <taxon>Dinosauria</taxon>
        <taxon>Saurischia</taxon>
        <taxon>Theropoda</taxon>
        <taxon>Coelurosauria</taxon>
        <taxon>Aves</taxon>
        <taxon>Neognathae</taxon>
        <taxon>Neoaves</taxon>
        <taxon>Telluraves</taxon>
        <taxon>Coraciimorphae</taxon>
        <taxon>Coliiformes</taxon>
        <taxon>Coliidae</taxon>
        <taxon>Colius</taxon>
    </lineage>
</organism>
<evidence type="ECO:0000313" key="2">
    <source>
        <dbReference type="Proteomes" id="UP000053615"/>
    </source>
</evidence>
<dbReference type="Proteomes" id="UP000053615">
    <property type="component" value="Unassembled WGS sequence"/>
</dbReference>
<protein>
    <submittedName>
        <fullName evidence="1">Uncharacterized protein</fullName>
    </submittedName>
</protein>
<name>A0A091K2Z6_COLST</name>
<accession>A0A091K2Z6</accession>
<dbReference type="AlphaFoldDB" id="A0A091K2Z6"/>
<feature type="non-terminal residue" evidence="1">
    <location>
        <position position="35"/>
    </location>
</feature>
<evidence type="ECO:0000313" key="1">
    <source>
        <dbReference type="EMBL" id="KFP31405.1"/>
    </source>
</evidence>
<keyword evidence="2" id="KW-1185">Reference proteome</keyword>